<dbReference type="AlphaFoldDB" id="A0A9W9I4B0"/>
<sequence length="387" mass="42617">MADTSADPTSNALTHAQFKEAITRAVNNRSRVYNNSFALSIRWEKDNTNAAADTENFQMILSTLQLDQAKVEILAEQDRIPGWTLNDKVRSVFQVAADTPGKSIVLIHYAGHGQIQEGRLFAVEGPSGRFTPLQDYIDNAVAGQVQGFDIGDTDTVFVLDCCYSHVATRAFNPTARIVEILSASDDNTPVALAPPRNTLTGKLRGEIAWRMREGHHFVELANVMAAVRRNSPVVKPIHHVKLGASVRLAFSGVTRINPNTITPSLRAVFSTRIAENMTREQLDGFIAWIATLPPGFGIELDGVYKTTSTLLIIQSAYSLFTNLAGYPGVTFISDVLSPNSRKDFGKEQRQEASSSTLKENIPFSRRPQPHEKNAMVSRKGLQNNLKP</sequence>
<keyword evidence="3" id="KW-1185">Reference proteome</keyword>
<gene>
    <name evidence="2" type="ORF">N7492_007632</name>
</gene>
<evidence type="ECO:0000313" key="2">
    <source>
        <dbReference type="EMBL" id="KAJ5162240.1"/>
    </source>
</evidence>
<evidence type="ECO:0000313" key="3">
    <source>
        <dbReference type="Proteomes" id="UP001146351"/>
    </source>
</evidence>
<feature type="region of interest" description="Disordered" evidence="1">
    <location>
        <begin position="342"/>
        <end position="387"/>
    </location>
</feature>
<reference evidence="2" key="2">
    <citation type="journal article" date="2023" name="IMA Fungus">
        <title>Comparative genomic study of the Penicillium genus elucidates a diverse pangenome and 15 lateral gene transfer events.</title>
        <authorList>
            <person name="Petersen C."/>
            <person name="Sorensen T."/>
            <person name="Nielsen M.R."/>
            <person name="Sondergaard T.E."/>
            <person name="Sorensen J.L."/>
            <person name="Fitzpatrick D.A."/>
            <person name="Frisvad J.C."/>
            <person name="Nielsen K.L."/>
        </authorList>
    </citation>
    <scope>NUCLEOTIDE SEQUENCE</scope>
    <source>
        <strain evidence="2">IBT 21917</strain>
    </source>
</reference>
<protein>
    <recommendedName>
        <fullName evidence="4">Caspase domain-containing protein</fullName>
    </recommendedName>
</protein>
<accession>A0A9W9I4B0</accession>
<evidence type="ECO:0008006" key="4">
    <source>
        <dbReference type="Google" id="ProtNLM"/>
    </source>
</evidence>
<proteinExistence type="predicted"/>
<dbReference type="EMBL" id="JAPQKO010000005">
    <property type="protein sequence ID" value="KAJ5162240.1"/>
    <property type="molecule type" value="Genomic_DNA"/>
</dbReference>
<name>A0A9W9I4B0_9EURO</name>
<comment type="caution">
    <text evidence="2">The sequence shown here is derived from an EMBL/GenBank/DDBJ whole genome shotgun (WGS) entry which is preliminary data.</text>
</comment>
<evidence type="ECO:0000256" key="1">
    <source>
        <dbReference type="SAM" id="MobiDB-lite"/>
    </source>
</evidence>
<dbReference type="OrthoDB" id="4760831at2759"/>
<organism evidence="2 3">
    <name type="scientific">Penicillium capsulatum</name>
    <dbReference type="NCBI Taxonomy" id="69766"/>
    <lineage>
        <taxon>Eukaryota</taxon>
        <taxon>Fungi</taxon>
        <taxon>Dikarya</taxon>
        <taxon>Ascomycota</taxon>
        <taxon>Pezizomycotina</taxon>
        <taxon>Eurotiomycetes</taxon>
        <taxon>Eurotiomycetidae</taxon>
        <taxon>Eurotiales</taxon>
        <taxon>Aspergillaceae</taxon>
        <taxon>Penicillium</taxon>
    </lineage>
</organism>
<reference evidence="2" key="1">
    <citation type="submission" date="2022-11" db="EMBL/GenBank/DDBJ databases">
        <authorList>
            <person name="Petersen C."/>
        </authorList>
    </citation>
    <scope>NUCLEOTIDE SEQUENCE</scope>
    <source>
        <strain evidence="2">IBT 21917</strain>
    </source>
</reference>
<dbReference type="Proteomes" id="UP001146351">
    <property type="component" value="Unassembled WGS sequence"/>
</dbReference>